<dbReference type="Gene3D" id="3.90.550.10">
    <property type="entry name" value="Spore Coat Polysaccharide Biosynthesis Protein SpsA, Chain A"/>
    <property type="match status" value="1"/>
</dbReference>
<dbReference type="InterPro" id="IPR029044">
    <property type="entry name" value="Nucleotide-diphossugar_trans"/>
</dbReference>
<dbReference type="SUPFAM" id="SSF53448">
    <property type="entry name" value="Nucleotide-diphospho-sugar transferases"/>
    <property type="match status" value="1"/>
</dbReference>
<dbReference type="PANTHER" id="PTHR43685">
    <property type="entry name" value="GLYCOSYLTRANSFERASE"/>
    <property type="match status" value="1"/>
</dbReference>
<dbReference type="RefSeq" id="WP_133225021.1">
    <property type="nucleotide sequence ID" value="NZ_SMRT01000001.1"/>
</dbReference>
<feature type="domain" description="Glycosyltransferase 2-like" evidence="1">
    <location>
        <begin position="14"/>
        <end position="158"/>
    </location>
</feature>
<evidence type="ECO:0000259" key="1">
    <source>
        <dbReference type="Pfam" id="PF00535"/>
    </source>
</evidence>
<name>A0A4R5KWC1_9BACL</name>
<dbReference type="PANTHER" id="PTHR43685:SF2">
    <property type="entry name" value="GLYCOSYLTRANSFERASE 2-LIKE DOMAIN-CONTAINING PROTEIN"/>
    <property type="match status" value="1"/>
</dbReference>
<dbReference type="GO" id="GO:0016740">
    <property type="term" value="F:transferase activity"/>
    <property type="evidence" value="ECO:0007669"/>
    <property type="project" value="UniProtKB-KW"/>
</dbReference>
<dbReference type="EMBL" id="SMRT01000001">
    <property type="protein sequence ID" value="TDG00312.1"/>
    <property type="molecule type" value="Genomic_DNA"/>
</dbReference>
<sequence length="300" mass="34078">MRNIRTKAGPYRFSVCICTRNRPDDLHKALRSLELSDIGVHEIIVSDDSTNLLTSRLVKSKFPYVKYVVGPKRGLSANRNNAIRAVTGTHLLFIDDDVEVAADFFGTIISELASKENMFGGKIIVTGLENKRGTIIYPHDQTFLGFQKRKYKDTDAIKTVVINSAVFPAALFNEVLFDEQLVYGYEEVDIATRAIRRGYRIVLAKDAVNYHYPSEINRDYYKPHIATSRLYVTFKRYLFTERNWLKAGCFLIAAFIHTMLHSMKAEGGRGIGSSLRTVGGSIKYIRTYTKQNRMAVRGKL</sequence>
<accession>A0A4R5KWC1</accession>
<evidence type="ECO:0000313" key="3">
    <source>
        <dbReference type="Proteomes" id="UP000295636"/>
    </source>
</evidence>
<dbReference type="AlphaFoldDB" id="A0A4R5KWC1"/>
<organism evidence="2 3">
    <name type="scientific">Paenibacillus piri</name>
    <dbReference type="NCBI Taxonomy" id="2547395"/>
    <lineage>
        <taxon>Bacteria</taxon>
        <taxon>Bacillati</taxon>
        <taxon>Bacillota</taxon>
        <taxon>Bacilli</taxon>
        <taxon>Bacillales</taxon>
        <taxon>Paenibacillaceae</taxon>
        <taxon>Paenibacillus</taxon>
    </lineage>
</organism>
<reference evidence="2 3" key="1">
    <citation type="submission" date="2019-03" db="EMBL/GenBank/DDBJ databases">
        <title>This is whole genome sequence of Paenibacillus sp MS74 strain.</title>
        <authorList>
            <person name="Trinh H.N."/>
        </authorList>
    </citation>
    <scope>NUCLEOTIDE SEQUENCE [LARGE SCALE GENOMIC DNA]</scope>
    <source>
        <strain evidence="2 3">MS74</strain>
    </source>
</reference>
<dbReference type="InterPro" id="IPR050834">
    <property type="entry name" value="Glycosyltransf_2"/>
</dbReference>
<protein>
    <submittedName>
        <fullName evidence="2">Glycosyltransferase</fullName>
    </submittedName>
</protein>
<keyword evidence="2" id="KW-0808">Transferase</keyword>
<evidence type="ECO:0000313" key="2">
    <source>
        <dbReference type="EMBL" id="TDG00312.1"/>
    </source>
</evidence>
<keyword evidence="3" id="KW-1185">Reference proteome</keyword>
<gene>
    <name evidence="2" type="ORF">E1757_01315</name>
</gene>
<dbReference type="Pfam" id="PF00535">
    <property type="entry name" value="Glycos_transf_2"/>
    <property type="match status" value="1"/>
</dbReference>
<dbReference type="OrthoDB" id="140893at2"/>
<proteinExistence type="predicted"/>
<comment type="caution">
    <text evidence="2">The sequence shown here is derived from an EMBL/GenBank/DDBJ whole genome shotgun (WGS) entry which is preliminary data.</text>
</comment>
<dbReference type="Proteomes" id="UP000295636">
    <property type="component" value="Unassembled WGS sequence"/>
</dbReference>
<dbReference type="InterPro" id="IPR001173">
    <property type="entry name" value="Glyco_trans_2-like"/>
</dbReference>